<evidence type="ECO:0000256" key="7">
    <source>
        <dbReference type="ARBA" id="ARBA00022722"/>
    </source>
</evidence>
<keyword evidence="6" id="KW-0235">DNA replication</keyword>
<keyword evidence="13" id="KW-0238">DNA-binding</keyword>
<evidence type="ECO:0000256" key="9">
    <source>
        <dbReference type="ARBA" id="ARBA00022741"/>
    </source>
</evidence>
<comment type="subcellular location">
    <subcellularLocation>
        <location evidence="2">Host nucleus</location>
    </subcellularLocation>
</comment>
<keyword evidence="11" id="KW-0378">Hydrolase</keyword>
<evidence type="ECO:0000259" key="18">
    <source>
        <dbReference type="PROSITE" id="PS52020"/>
    </source>
</evidence>
<evidence type="ECO:0000256" key="4">
    <source>
        <dbReference type="ARBA" id="ARBA00022679"/>
    </source>
</evidence>
<dbReference type="PROSITE" id="PS52020">
    <property type="entry name" value="CRESS_DNA_REP"/>
    <property type="match status" value="1"/>
</dbReference>
<keyword evidence="12" id="KW-0190">Covalent protein-DNA linkage</keyword>
<comment type="cofactor">
    <cofactor evidence="1">
        <name>Mn(2+)</name>
        <dbReference type="ChEBI" id="CHEBI:29035"/>
    </cofactor>
</comment>
<evidence type="ECO:0000256" key="2">
    <source>
        <dbReference type="ARBA" id="ARBA00004147"/>
    </source>
</evidence>
<feature type="domain" description="CRESS-DNA virus Rep endonuclease" evidence="18">
    <location>
        <begin position="7"/>
        <end position="105"/>
    </location>
</feature>
<evidence type="ECO:0000256" key="17">
    <source>
        <dbReference type="ARBA" id="ARBA00049360"/>
    </source>
</evidence>
<dbReference type="GO" id="GO:0006260">
    <property type="term" value="P:DNA replication"/>
    <property type="evidence" value="ECO:0007669"/>
    <property type="project" value="UniProtKB-KW"/>
</dbReference>
<dbReference type="EMBL" id="KX246261">
    <property type="protein sequence ID" value="APA62659.1"/>
    <property type="molecule type" value="Genomic_DNA"/>
</dbReference>
<dbReference type="GO" id="GO:0003677">
    <property type="term" value="F:DNA binding"/>
    <property type="evidence" value="ECO:0007669"/>
    <property type="project" value="UniProtKB-KW"/>
</dbReference>
<accession>A0A1I9XGD7</accession>
<protein>
    <recommendedName>
        <fullName evidence="15">ATP-dependent helicase Rep</fullName>
    </recommendedName>
    <alternativeName>
        <fullName evidence="16">RepP</fullName>
    </alternativeName>
</protein>
<evidence type="ECO:0000256" key="3">
    <source>
        <dbReference type="ARBA" id="ARBA00008545"/>
    </source>
</evidence>
<dbReference type="InterPro" id="IPR049912">
    <property type="entry name" value="CRESS_DNA_REP"/>
</dbReference>
<evidence type="ECO:0000256" key="10">
    <source>
        <dbReference type="ARBA" id="ARBA00022759"/>
    </source>
</evidence>
<dbReference type="Gene3D" id="3.40.50.300">
    <property type="entry name" value="P-loop containing nucleotide triphosphate hydrolases"/>
    <property type="match status" value="1"/>
</dbReference>
<evidence type="ECO:0000256" key="15">
    <source>
        <dbReference type="ARBA" id="ARBA00030754"/>
    </source>
</evidence>
<dbReference type="SUPFAM" id="SSF52540">
    <property type="entry name" value="P-loop containing nucleoside triphosphate hydrolases"/>
    <property type="match status" value="1"/>
</dbReference>
<keyword evidence="10" id="KW-0255">Endonuclease</keyword>
<evidence type="ECO:0000256" key="8">
    <source>
        <dbReference type="ARBA" id="ARBA00022723"/>
    </source>
</evidence>
<evidence type="ECO:0000256" key="6">
    <source>
        <dbReference type="ARBA" id="ARBA00022705"/>
    </source>
</evidence>
<dbReference type="GO" id="GO:0003724">
    <property type="term" value="F:RNA helicase activity"/>
    <property type="evidence" value="ECO:0007669"/>
    <property type="project" value="InterPro"/>
</dbReference>
<evidence type="ECO:0000256" key="12">
    <source>
        <dbReference type="ARBA" id="ARBA00023124"/>
    </source>
</evidence>
<evidence type="ECO:0000256" key="13">
    <source>
        <dbReference type="ARBA" id="ARBA00023125"/>
    </source>
</evidence>
<evidence type="ECO:0000256" key="11">
    <source>
        <dbReference type="ARBA" id="ARBA00022801"/>
    </source>
</evidence>
<comment type="catalytic activity">
    <reaction evidence="17">
        <text>ATP + H2O = ADP + phosphate + H(+)</text>
        <dbReference type="Rhea" id="RHEA:13065"/>
        <dbReference type="ChEBI" id="CHEBI:15377"/>
        <dbReference type="ChEBI" id="CHEBI:15378"/>
        <dbReference type="ChEBI" id="CHEBI:30616"/>
        <dbReference type="ChEBI" id="CHEBI:43474"/>
        <dbReference type="ChEBI" id="CHEBI:456216"/>
    </reaction>
</comment>
<evidence type="ECO:0000256" key="1">
    <source>
        <dbReference type="ARBA" id="ARBA00001936"/>
    </source>
</evidence>
<keyword evidence="5" id="KW-0548">Nucleotidyltransferase</keyword>
<dbReference type="InterPro" id="IPR000605">
    <property type="entry name" value="Helicase_SF3_ssDNA/RNA_vir"/>
</dbReference>
<dbReference type="GO" id="GO:0000166">
    <property type="term" value="F:nucleotide binding"/>
    <property type="evidence" value="ECO:0007669"/>
    <property type="project" value="UniProtKB-KW"/>
</dbReference>
<evidence type="ECO:0000256" key="14">
    <source>
        <dbReference type="ARBA" id="ARBA00023268"/>
    </source>
</evidence>
<keyword evidence="14" id="KW-0511">Multifunctional enzyme</keyword>
<keyword evidence="9" id="KW-0547">Nucleotide-binding</keyword>
<dbReference type="GO" id="GO:0042025">
    <property type="term" value="C:host cell nucleus"/>
    <property type="evidence" value="ECO:0007669"/>
    <property type="project" value="UniProtKB-SubCell"/>
</dbReference>
<keyword evidence="7" id="KW-0540">Nuclease</keyword>
<keyword evidence="8" id="KW-0479">Metal-binding</keyword>
<keyword evidence="4" id="KW-0808">Transferase</keyword>
<dbReference type="InterPro" id="IPR027417">
    <property type="entry name" value="P-loop_NTPase"/>
</dbReference>
<evidence type="ECO:0000256" key="5">
    <source>
        <dbReference type="ARBA" id="ARBA00022695"/>
    </source>
</evidence>
<dbReference type="Gene3D" id="3.40.1310.20">
    <property type="match status" value="1"/>
</dbReference>
<dbReference type="GO" id="GO:0046872">
    <property type="term" value="F:metal ion binding"/>
    <property type="evidence" value="ECO:0007669"/>
    <property type="project" value="UniProtKB-KW"/>
</dbReference>
<dbReference type="GO" id="GO:0016787">
    <property type="term" value="F:hydrolase activity"/>
    <property type="evidence" value="ECO:0007669"/>
    <property type="project" value="UniProtKB-KW"/>
</dbReference>
<reference evidence="19" key="1">
    <citation type="journal article" date="2017" name="PLoS ONE">
        <title>Novel circular single-stranded DNA viruses among an asteroid, echinoid and holothurian (Phylum: Echinodermata).</title>
        <authorList>
            <person name="Jackson E.W."/>
            <person name="Bistolas K.S.I."/>
            <person name="Button J.B."/>
            <person name="Hewson I."/>
        </authorList>
    </citation>
    <scope>NUCLEOTIDE SEQUENCE</scope>
</reference>
<dbReference type="Pfam" id="PF00910">
    <property type="entry name" value="RNA_helicase"/>
    <property type="match status" value="1"/>
</dbReference>
<dbReference type="GO" id="GO:0016779">
    <property type="term" value="F:nucleotidyltransferase activity"/>
    <property type="evidence" value="ECO:0007669"/>
    <property type="project" value="UniProtKB-KW"/>
</dbReference>
<dbReference type="GO" id="GO:0004519">
    <property type="term" value="F:endonuclease activity"/>
    <property type="evidence" value="ECO:0007669"/>
    <property type="project" value="UniProtKB-KW"/>
</dbReference>
<name>A0A1I9XGD7_9VIRU</name>
<evidence type="ECO:0000313" key="19">
    <source>
        <dbReference type="EMBL" id="APA62659.1"/>
    </source>
</evidence>
<evidence type="ECO:0000256" key="16">
    <source>
        <dbReference type="ARBA" id="ARBA00032243"/>
    </source>
</evidence>
<sequence>MPKVDKKPKHRNWVFTLNNPTEDDRERLLSWPVKFVKFQLEKGEKTGTPHYQGMVILQNAGRLTGVKKTLCKRAYWAPMKSLEGSLAYCEKADSRVEGPWEAGTPPKKQGERTDLHVVRDSIVSGATTVDEITLKTPMVYHQYGRTLHRIEDLVLRKRFRTEMTQGKWYFGDTGVGKSHTAFEGYTPETHYVWKNDNGWQDGYVGQATVIINDFRGSIKYDELLQLVDKWPYTVPRRGREPAPFLATTVIITSSLPPEEVYTQRVERDSLDQLSRRFEIFEISKTGSEVNITLRPPLCQKPLCQTYL</sequence>
<proteinExistence type="inferred from homology"/>
<organism evidence="19">
    <name type="scientific">uncultured virus</name>
    <dbReference type="NCBI Taxonomy" id="340016"/>
    <lineage>
        <taxon>Viruses</taxon>
        <taxon>environmental samples</taxon>
    </lineage>
</organism>
<dbReference type="Pfam" id="PF02407">
    <property type="entry name" value="Viral_Rep"/>
    <property type="match status" value="1"/>
</dbReference>
<comment type="similarity">
    <text evidence="3">Belongs to the nanoviruses/circoviruses replication-associated protein family.</text>
</comment>
<dbReference type="GO" id="GO:0003723">
    <property type="term" value="F:RNA binding"/>
    <property type="evidence" value="ECO:0007669"/>
    <property type="project" value="InterPro"/>
</dbReference>